<evidence type="ECO:0008006" key="3">
    <source>
        <dbReference type="Google" id="ProtNLM"/>
    </source>
</evidence>
<reference evidence="1 2" key="1">
    <citation type="submission" date="2019-04" db="EMBL/GenBank/DDBJ databases">
        <title>Chromosome genome assembly for Takifugu flavidus.</title>
        <authorList>
            <person name="Xiao S."/>
        </authorList>
    </citation>
    <scope>NUCLEOTIDE SEQUENCE [LARGE SCALE GENOMIC DNA]</scope>
    <source>
        <strain evidence="1">HTHZ2018</strain>
        <tissue evidence="1">Muscle</tissue>
    </source>
</reference>
<dbReference type="Proteomes" id="UP000324091">
    <property type="component" value="Chromosome 17"/>
</dbReference>
<evidence type="ECO:0000313" key="2">
    <source>
        <dbReference type="Proteomes" id="UP000324091"/>
    </source>
</evidence>
<accession>A0A5C6NX35</accession>
<dbReference type="AlphaFoldDB" id="A0A5C6NX35"/>
<evidence type="ECO:0000313" key="1">
    <source>
        <dbReference type="EMBL" id="TWW71171.1"/>
    </source>
</evidence>
<sequence>MPVMAAASGVSEFEKLTTALNSLHRPVCPWRSAPWLTDKVDQLVVAGVVVNDEHTPVFPPSNPAKKNGMLLRELSRHGRVVSPMRLIPLGSKSPLLSHAVSFRRQVSMVLNNNKEGLNMALRFRVDDFYYTVFVTTDPLKCFGCGEEGHVIRESAQNARSDAGTTVEVEEPAELQGDHLDLQTESLTRELVEQTTTRMTETVLDMEDVGVEENSHNVSIKRKTTDTKVKNDKERDSSWDIQEASGYNDDIQVEESIKLYMKSGDFSQPSFTHQETYRLKKLMVKVQSRLESAD</sequence>
<keyword evidence="2" id="KW-1185">Reference proteome</keyword>
<dbReference type="EMBL" id="RHFK02000009">
    <property type="protein sequence ID" value="TWW71171.1"/>
    <property type="molecule type" value="Genomic_DNA"/>
</dbReference>
<protein>
    <recommendedName>
        <fullName evidence="3">CCHC-type domain-containing protein</fullName>
    </recommendedName>
</protein>
<proteinExistence type="predicted"/>
<gene>
    <name evidence="1" type="ORF">D4764_17G0006540</name>
</gene>
<name>A0A5C6NX35_9TELE</name>
<comment type="caution">
    <text evidence="1">The sequence shown here is derived from an EMBL/GenBank/DDBJ whole genome shotgun (WGS) entry which is preliminary data.</text>
</comment>
<organism evidence="1 2">
    <name type="scientific">Takifugu flavidus</name>
    <name type="common">sansaifugu</name>
    <dbReference type="NCBI Taxonomy" id="433684"/>
    <lineage>
        <taxon>Eukaryota</taxon>
        <taxon>Metazoa</taxon>
        <taxon>Chordata</taxon>
        <taxon>Craniata</taxon>
        <taxon>Vertebrata</taxon>
        <taxon>Euteleostomi</taxon>
        <taxon>Actinopterygii</taxon>
        <taxon>Neopterygii</taxon>
        <taxon>Teleostei</taxon>
        <taxon>Neoteleostei</taxon>
        <taxon>Acanthomorphata</taxon>
        <taxon>Eupercaria</taxon>
        <taxon>Tetraodontiformes</taxon>
        <taxon>Tetradontoidea</taxon>
        <taxon>Tetraodontidae</taxon>
        <taxon>Takifugu</taxon>
    </lineage>
</organism>